<dbReference type="AlphaFoldDB" id="A0AAD9NYR5"/>
<proteinExistence type="predicted"/>
<name>A0AAD9NYR5_RIDPI</name>
<keyword evidence="2" id="KW-1185">Reference proteome</keyword>
<gene>
    <name evidence="1" type="ORF">NP493_249g07023</name>
</gene>
<evidence type="ECO:0000313" key="2">
    <source>
        <dbReference type="Proteomes" id="UP001209878"/>
    </source>
</evidence>
<comment type="caution">
    <text evidence="1">The sequence shown here is derived from an EMBL/GenBank/DDBJ whole genome shotgun (WGS) entry which is preliminary data.</text>
</comment>
<reference evidence="1" key="1">
    <citation type="journal article" date="2023" name="Mol. Biol. Evol.">
        <title>Third-Generation Sequencing Reveals the Adaptive Role of the Epigenome in Three Deep-Sea Polychaetes.</title>
        <authorList>
            <person name="Perez M."/>
            <person name="Aroh O."/>
            <person name="Sun Y."/>
            <person name="Lan Y."/>
            <person name="Juniper S.K."/>
            <person name="Young C.R."/>
            <person name="Angers B."/>
            <person name="Qian P.Y."/>
        </authorList>
    </citation>
    <scope>NUCLEOTIDE SEQUENCE</scope>
    <source>
        <strain evidence="1">R07B-5</strain>
    </source>
</reference>
<dbReference type="EMBL" id="JAODUO010000249">
    <property type="protein sequence ID" value="KAK2184901.1"/>
    <property type="molecule type" value="Genomic_DNA"/>
</dbReference>
<sequence length="119" mass="13620">MKYSHATPLLMKLHWLPIAVRVEFKILLLTHRALTDHAPGYIEQCLSRRQLVMSLCSSEHNLLRVPGTRRHWGDRAFSVAAPSMRNALSQHLTLTVMTTAAFKVKLKTYIFSRTFCTAL</sequence>
<protein>
    <submittedName>
        <fullName evidence="1">Uncharacterized protein</fullName>
    </submittedName>
</protein>
<accession>A0AAD9NYR5</accession>
<organism evidence="1 2">
    <name type="scientific">Ridgeia piscesae</name>
    <name type="common">Tubeworm</name>
    <dbReference type="NCBI Taxonomy" id="27915"/>
    <lineage>
        <taxon>Eukaryota</taxon>
        <taxon>Metazoa</taxon>
        <taxon>Spiralia</taxon>
        <taxon>Lophotrochozoa</taxon>
        <taxon>Annelida</taxon>
        <taxon>Polychaeta</taxon>
        <taxon>Sedentaria</taxon>
        <taxon>Canalipalpata</taxon>
        <taxon>Sabellida</taxon>
        <taxon>Siboglinidae</taxon>
        <taxon>Ridgeia</taxon>
    </lineage>
</organism>
<dbReference type="Proteomes" id="UP001209878">
    <property type="component" value="Unassembled WGS sequence"/>
</dbReference>
<evidence type="ECO:0000313" key="1">
    <source>
        <dbReference type="EMBL" id="KAK2184901.1"/>
    </source>
</evidence>